<dbReference type="Proteomes" id="UP000055316">
    <property type="component" value="Chromosome"/>
</dbReference>
<protein>
    <submittedName>
        <fullName evidence="1">Uncharacterized protein</fullName>
    </submittedName>
</protein>
<accession>A0A9W3ZY89</accession>
<organism evidence="1 2">
    <name type="scientific">Bacillus thuringiensis subsp. tolworthi</name>
    <dbReference type="NCBI Taxonomy" id="1442"/>
    <lineage>
        <taxon>Bacteria</taxon>
        <taxon>Bacillati</taxon>
        <taxon>Bacillota</taxon>
        <taxon>Bacilli</taxon>
        <taxon>Bacillales</taxon>
        <taxon>Bacillaceae</taxon>
        <taxon>Bacillus</taxon>
        <taxon>Bacillus cereus group</taxon>
    </lineage>
</organism>
<gene>
    <name evidence="1" type="ORF">KNN_04873</name>
</gene>
<evidence type="ECO:0000313" key="2">
    <source>
        <dbReference type="Proteomes" id="UP000055316"/>
    </source>
</evidence>
<dbReference type="EMBL" id="AP014864">
    <property type="protein sequence ID" value="BAR85716.1"/>
    <property type="molecule type" value="Genomic_DNA"/>
</dbReference>
<name>A0A9W3ZY89_BACTO</name>
<evidence type="ECO:0000313" key="1">
    <source>
        <dbReference type="EMBL" id="BAR85716.1"/>
    </source>
</evidence>
<proteinExistence type="predicted"/>
<dbReference type="AlphaFoldDB" id="A0A9W3ZY89"/>
<reference evidence="1 2" key="1">
    <citation type="submission" date="2015-05" db="EMBL/GenBank/DDBJ databases">
        <title>Whole genome sequence of Bacillus thuringiensis serovar tolworthi Pasteur Institute Standard strain.</title>
        <authorList>
            <person name="Kanda K."/>
            <person name="Nakashima K."/>
            <person name="Nagano Y."/>
        </authorList>
    </citation>
    <scope>NUCLEOTIDE SEQUENCE [LARGE SCALE GENOMIC DNA]</scope>
    <source>
        <strain evidence="1 2">Pasteur Institute Standard strain</strain>
    </source>
</reference>
<sequence length="153" mass="18521">MRRTSLFKENTYQKIVLRADSEKKLIEIKQEYFKTQSINEIKMTYDEYIEMDKLVKECIDNSLRQQYKSNLNNIFWGMGPHLVDDEKRIVTVTDNKNRNLSVQITNKHVVNVVETFKHENQSFVLKINFDELRGIFRRLYYFFNILNKKSRLN</sequence>